<gene>
    <name evidence="2" type="ORF">ARMGADRAFT_1087672</name>
</gene>
<protein>
    <submittedName>
        <fullName evidence="2">Uncharacterized protein</fullName>
    </submittedName>
</protein>
<keyword evidence="1" id="KW-0812">Transmembrane</keyword>
<reference evidence="3" key="1">
    <citation type="journal article" date="2017" name="Nat. Ecol. Evol.">
        <title>Genome expansion and lineage-specific genetic innovations in the forest pathogenic fungi Armillaria.</title>
        <authorList>
            <person name="Sipos G."/>
            <person name="Prasanna A.N."/>
            <person name="Walter M.C."/>
            <person name="O'Connor E."/>
            <person name="Balint B."/>
            <person name="Krizsan K."/>
            <person name="Kiss B."/>
            <person name="Hess J."/>
            <person name="Varga T."/>
            <person name="Slot J."/>
            <person name="Riley R."/>
            <person name="Boka B."/>
            <person name="Rigling D."/>
            <person name="Barry K."/>
            <person name="Lee J."/>
            <person name="Mihaltcheva S."/>
            <person name="LaButti K."/>
            <person name="Lipzen A."/>
            <person name="Waldron R."/>
            <person name="Moloney N.M."/>
            <person name="Sperisen C."/>
            <person name="Kredics L."/>
            <person name="Vagvoelgyi C."/>
            <person name="Patrignani A."/>
            <person name="Fitzpatrick D."/>
            <person name="Nagy I."/>
            <person name="Doyle S."/>
            <person name="Anderson J.B."/>
            <person name="Grigoriev I.V."/>
            <person name="Gueldener U."/>
            <person name="Muensterkoetter M."/>
            <person name="Nagy L.G."/>
        </authorList>
    </citation>
    <scope>NUCLEOTIDE SEQUENCE [LARGE SCALE GENOMIC DNA]</scope>
    <source>
        <strain evidence="3">Ar21-2</strain>
    </source>
</reference>
<feature type="transmembrane region" description="Helical" evidence="1">
    <location>
        <begin position="31"/>
        <end position="49"/>
    </location>
</feature>
<evidence type="ECO:0000313" key="3">
    <source>
        <dbReference type="Proteomes" id="UP000217790"/>
    </source>
</evidence>
<accession>A0A2H3DCM2</accession>
<sequence length="177" mass="20030">MHITQKRCHLHSANPDPSTLTNYSCLSSKRVLRAITIFIICMFALTLHVHGRSTKEKRHQLVLDGLAWADITPSQRCLSFGIREYSAQLMGVRKGEDGLRWCKEKSIIIHGFNIEKPGYCIINVDNSVPTNLQILGNWMVDFNKLRCKTLSENFQDKGCVVIVVGTEAHMGLNHELP</sequence>
<dbReference type="InParanoid" id="A0A2H3DCM2"/>
<name>A0A2H3DCM2_ARMGA</name>
<dbReference type="EMBL" id="KZ293692">
    <property type="protein sequence ID" value="PBK85216.1"/>
    <property type="molecule type" value="Genomic_DNA"/>
</dbReference>
<keyword evidence="1" id="KW-0472">Membrane</keyword>
<keyword evidence="3" id="KW-1185">Reference proteome</keyword>
<organism evidence="2 3">
    <name type="scientific">Armillaria gallica</name>
    <name type="common">Bulbous honey fungus</name>
    <name type="synonym">Armillaria bulbosa</name>
    <dbReference type="NCBI Taxonomy" id="47427"/>
    <lineage>
        <taxon>Eukaryota</taxon>
        <taxon>Fungi</taxon>
        <taxon>Dikarya</taxon>
        <taxon>Basidiomycota</taxon>
        <taxon>Agaricomycotina</taxon>
        <taxon>Agaricomycetes</taxon>
        <taxon>Agaricomycetidae</taxon>
        <taxon>Agaricales</taxon>
        <taxon>Marasmiineae</taxon>
        <taxon>Physalacriaceae</taxon>
        <taxon>Armillaria</taxon>
    </lineage>
</organism>
<evidence type="ECO:0000256" key="1">
    <source>
        <dbReference type="SAM" id="Phobius"/>
    </source>
</evidence>
<dbReference type="AlphaFoldDB" id="A0A2H3DCM2"/>
<dbReference type="OrthoDB" id="3153758at2759"/>
<proteinExistence type="predicted"/>
<keyword evidence="1" id="KW-1133">Transmembrane helix</keyword>
<dbReference type="Proteomes" id="UP000217790">
    <property type="component" value="Unassembled WGS sequence"/>
</dbReference>
<evidence type="ECO:0000313" key="2">
    <source>
        <dbReference type="EMBL" id="PBK85216.1"/>
    </source>
</evidence>